<reference evidence="2 3" key="2">
    <citation type="submission" date="2021-10" db="EMBL/GenBank/DDBJ databases">
        <authorList>
            <person name="Piombo E."/>
        </authorList>
    </citation>
    <scope>NUCLEOTIDE SEQUENCE [LARGE SCALE GENOMIC DNA]</scope>
</reference>
<gene>
    <name evidence="2" type="ORF">CSOL1703_00015321</name>
</gene>
<dbReference type="GO" id="GO:0010499">
    <property type="term" value="P:proteasomal ubiquitin-independent protein catabolic process"/>
    <property type="evidence" value="ECO:0007669"/>
    <property type="project" value="TreeGrafter"/>
</dbReference>
<dbReference type="GO" id="GO:0070628">
    <property type="term" value="F:proteasome binding"/>
    <property type="evidence" value="ECO:0007669"/>
    <property type="project" value="InterPro"/>
</dbReference>
<dbReference type="InterPro" id="IPR016024">
    <property type="entry name" value="ARM-type_fold"/>
</dbReference>
<name>A0A9P0ENS3_9HYPO</name>
<dbReference type="InterPro" id="IPR032430">
    <property type="entry name" value="Blm10_mid"/>
</dbReference>
<keyword evidence="3" id="KW-1185">Reference proteome</keyword>
<dbReference type="GO" id="GO:0005634">
    <property type="term" value="C:nucleus"/>
    <property type="evidence" value="ECO:0007669"/>
    <property type="project" value="TreeGrafter"/>
</dbReference>
<reference evidence="3" key="1">
    <citation type="submission" date="2019-06" db="EMBL/GenBank/DDBJ databases">
        <authorList>
            <person name="Broberg M."/>
        </authorList>
    </citation>
    <scope>NUCLEOTIDE SEQUENCE [LARGE SCALE GENOMIC DNA]</scope>
</reference>
<feature type="domain" description="Proteasome activator Blm10 middle HEAT repeats region" evidence="1">
    <location>
        <begin position="305"/>
        <end position="819"/>
    </location>
</feature>
<dbReference type="Pfam" id="PF16507">
    <property type="entry name" value="HEAT_PSME4_mid"/>
    <property type="match status" value="1"/>
</dbReference>
<dbReference type="EMBL" id="CABFOC020000046">
    <property type="protein sequence ID" value="CAH0054128.1"/>
    <property type="molecule type" value="Genomic_DNA"/>
</dbReference>
<dbReference type="GO" id="GO:0016504">
    <property type="term" value="F:peptidase activator activity"/>
    <property type="evidence" value="ECO:0007669"/>
    <property type="project" value="InterPro"/>
</dbReference>
<evidence type="ECO:0000313" key="2">
    <source>
        <dbReference type="EMBL" id="CAH0054128.1"/>
    </source>
</evidence>
<dbReference type="SUPFAM" id="SSF48371">
    <property type="entry name" value="ARM repeat"/>
    <property type="match status" value="1"/>
</dbReference>
<protein>
    <recommendedName>
        <fullName evidence="1">Proteasome activator Blm10 middle HEAT repeats region domain-containing protein</fullName>
    </recommendedName>
</protein>
<dbReference type="GO" id="GO:0005829">
    <property type="term" value="C:cytosol"/>
    <property type="evidence" value="ECO:0007669"/>
    <property type="project" value="TreeGrafter"/>
</dbReference>
<dbReference type="InterPro" id="IPR035309">
    <property type="entry name" value="PSME4"/>
</dbReference>
<dbReference type="Proteomes" id="UP000775872">
    <property type="component" value="Unassembled WGS sequence"/>
</dbReference>
<organism evidence="2 3">
    <name type="scientific">Clonostachys solani</name>
    <dbReference type="NCBI Taxonomy" id="160281"/>
    <lineage>
        <taxon>Eukaryota</taxon>
        <taxon>Fungi</taxon>
        <taxon>Dikarya</taxon>
        <taxon>Ascomycota</taxon>
        <taxon>Pezizomycotina</taxon>
        <taxon>Sordariomycetes</taxon>
        <taxon>Hypocreomycetidae</taxon>
        <taxon>Hypocreales</taxon>
        <taxon>Bionectriaceae</taxon>
        <taxon>Clonostachys</taxon>
    </lineage>
</organism>
<dbReference type="PANTHER" id="PTHR32170:SF3">
    <property type="entry name" value="PROTEASOME ACTIVATOR COMPLEX SUBUNIT 4"/>
    <property type="match status" value="1"/>
</dbReference>
<evidence type="ECO:0000313" key="3">
    <source>
        <dbReference type="Proteomes" id="UP000775872"/>
    </source>
</evidence>
<sequence>MSSNIQQLLASEPDRIISPTYDFIKNLPYVTDGQSNRQAALEKVLERLYLSITGQDYEATIKCSNVLSTWIALEHDVPIRVRAELARIYYHLALAPGMEARPAKEFSNMVPRLLRPLFERSQHAHLHSEHMIDNAIVYDNLAEEAQAYFDPGVRLSVLEDVLPYFGTSDPEAAAGAVKAISLIWPTEPGPESRSDYMPTFFNLFKRLDQSEAATASLLNLFSKLAESHLVSKHVSFGAYGIFDEIQSREIFAAISKLTRIDVGSIFKTSLSPEDRSRVASRAARWIAFSLSPLCLEQESSMLSSLKTFIASFGGMYHPNFTKKDELSFVAVLLYYLIHSFCWRYNMEQRGELATPQERRINDKLRQEFVQLLRSTVLSGSLSSNKYIRMPSQDSCGELAHLEPTLVVPDILKLFYNSYGSQVDGDSVTLSMRLLVRVCSIIAREKGLRCYLPHLMNLALSSISANHPELTTASCQFIRLAICTAQYYNLPLAEPGKSEGPTAAKTWIEGEVAHLRNASSVPVDYLKQLSDKRELKLLQSAFSAIEDFPLQILKSFFQFASNTYSGFDTGRATGRSETETDVLDTAHACLLSIGPEMLQKVMVSLSERLSSDPIPSAKHLMGSLVRSAVQADPKRGLRIFVPMAIERIRKSIDRYQSSTQNQDLMSVEYDLGWYVEALSQCLLYGGSSSGSDLLDRKDEVLELAQFAEKTFESRAYKLAARICYSMLTGLTSTYPTTCAVPGADQAAMRDNSWHIPNDREIQAAWEVFESRTMSLEQTIRDLMERHDSLSGANKGAIWLRHLTGAVEYMNDLVRGVATLFDPQHSFAICNGEKKPPCDSTFDEEDVAAWVLTHVQDFHRVLAPQHTLYQEIHKRRKDIGLLACAIHEFILSCQGEYSGCLYEVYKLYATFINDVGQCDIHQNQERSRQDYERWARHLTTDGSVPLHPPTLRLMLMKRYHEQLQQFGTGFRYMGDLDRRILQDLVEGCSSPFEAIHKVARTLLFQSVERLAHSAEFFLPQLLAKIRLLIAAEDFRAIESALDTLVHGQWSRHCPFLIPDMLEILTTAARMNEPAVSDLARKGIKEMAILEHRGQTVFPEDSVAEAIRPGQHSNLAQVGRISQNDCRDKARQRREKLGTEILAGEMEPRLCTLSVRVLIRPGFDPPPDKYIAFLAENALTADGELRDQCVKLLRDTIRDFLSSIRFNKNLERYIRTQGAGGDEQVLVVPQRDKNYGKRYLANFEISSDGEEDGEDILVDPASLGSLVWPAQFHACRRDMKPPSDDPQISRLAGRIGSPFDKKWFEKFLSSMKLEEESSKGGRNAALSKIWNSDFELLSDAFQLMEFGATPAKLEDVEDLVKVALEDHTKLGHHIAAATLLLGLMWSPRSRAFRSRVLEKVEPLLIDILKHHMPLANRTWVIFLHLLTKNRDPRRYPGLVRYTHSLRLDASDSVPTQLAKLDTLQVLLVNQGWRLFHKKNIVPMLLQVEDDILNSEVSAALGTTLACVYTSTFYDSCPSVQDFIAANKNESSLGIRPYKLGLGIQDTVNTVLEKISTLRKKEPFPHPEFHRAAKMVLAFVDGLLCSNASGVLVHKQLLHPILDEMFLLLDAQLPEEMKLEKPATAVLLKLCHLPFRDNEPTAFWEIVVGKTQSKRVVHRAVAINMIYELYLHRLYTSTPCEQQRALKAVSDKIQDPDPEIQMKAEETLKRLLFRSCPEVTNSVIEGIVENSIQVLQASTKSDDRMVAVRRLSAVVLAHSFITKSPDWMAKAMDRLAHEAGIDMGLVAERANGAVHSFKEIKGAGWPMVSQEFHFSDLDG</sequence>
<accession>A0A9P0ENS3</accession>
<dbReference type="OrthoDB" id="17907at2759"/>
<comment type="caution">
    <text evidence="2">The sequence shown here is derived from an EMBL/GenBank/DDBJ whole genome shotgun (WGS) entry which is preliminary data.</text>
</comment>
<evidence type="ECO:0000259" key="1">
    <source>
        <dbReference type="Pfam" id="PF16507"/>
    </source>
</evidence>
<proteinExistence type="predicted"/>
<dbReference type="PANTHER" id="PTHR32170">
    <property type="entry name" value="PROTEASOME ACTIVATOR COMPLEX SUBUNIT 4"/>
    <property type="match status" value="1"/>
</dbReference>